<evidence type="ECO:0000256" key="4">
    <source>
        <dbReference type="SAM" id="MobiDB-lite"/>
    </source>
</evidence>
<dbReference type="Pfam" id="PF00400">
    <property type="entry name" value="WD40"/>
    <property type="match status" value="2"/>
</dbReference>
<evidence type="ECO:0000256" key="1">
    <source>
        <dbReference type="ARBA" id="ARBA00022574"/>
    </source>
</evidence>
<dbReference type="Gene3D" id="2.30.29.30">
    <property type="entry name" value="Pleckstrin-homology domain (PH domain)/Phosphotyrosine-binding domain (PTB)"/>
    <property type="match status" value="1"/>
</dbReference>
<dbReference type="Gene3D" id="2.130.10.10">
    <property type="entry name" value="YVTN repeat-like/Quinoprotein amine dehydrogenase"/>
    <property type="match status" value="1"/>
</dbReference>
<dbReference type="SUPFAM" id="SSF50978">
    <property type="entry name" value="WD40 repeat-like"/>
    <property type="match status" value="1"/>
</dbReference>
<feature type="region of interest" description="Disordered" evidence="4">
    <location>
        <begin position="2934"/>
        <end position="2961"/>
    </location>
</feature>
<organism evidence="7 8">
    <name type="scientific">Cyclotella atomus</name>
    <dbReference type="NCBI Taxonomy" id="382360"/>
    <lineage>
        <taxon>Eukaryota</taxon>
        <taxon>Sar</taxon>
        <taxon>Stramenopiles</taxon>
        <taxon>Ochrophyta</taxon>
        <taxon>Bacillariophyta</taxon>
        <taxon>Coscinodiscophyceae</taxon>
        <taxon>Thalassiosirophycidae</taxon>
        <taxon>Stephanodiscales</taxon>
        <taxon>Stephanodiscaceae</taxon>
        <taxon>Cyclotella</taxon>
    </lineage>
</organism>
<dbReference type="InterPro" id="IPR011993">
    <property type="entry name" value="PH-like_dom_sf"/>
</dbReference>
<feature type="region of interest" description="Disordered" evidence="4">
    <location>
        <begin position="2161"/>
        <end position="2187"/>
    </location>
</feature>
<dbReference type="SUPFAM" id="SSF50729">
    <property type="entry name" value="PH domain-like"/>
    <property type="match status" value="1"/>
</dbReference>
<dbReference type="SMART" id="SM00320">
    <property type="entry name" value="WD40"/>
    <property type="match status" value="3"/>
</dbReference>
<evidence type="ECO:0000259" key="6">
    <source>
        <dbReference type="PROSITE" id="PS51783"/>
    </source>
</evidence>
<feature type="compositionally biased region" description="Basic and acidic residues" evidence="4">
    <location>
        <begin position="2823"/>
        <end position="2847"/>
    </location>
</feature>
<feature type="region of interest" description="Disordered" evidence="4">
    <location>
        <begin position="1900"/>
        <end position="1940"/>
    </location>
</feature>
<dbReference type="CDD" id="cd06071">
    <property type="entry name" value="Beach"/>
    <property type="match status" value="1"/>
</dbReference>
<dbReference type="PROSITE" id="PS50197">
    <property type="entry name" value="BEACH"/>
    <property type="match status" value="1"/>
</dbReference>
<evidence type="ECO:0000259" key="5">
    <source>
        <dbReference type="PROSITE" id="PS50197"/>
    </source>
</evidence>
<keyword evidence="8" id="KW-1185">Reference proteome</keyword>
<dbReference type="InterPro" id="IPR051944">
    <property type="entry name" value="BEACH_domain_protein"/>
</dbReference>
<dbReference type="InterPro" id="IPR013320">
    <property type="entry name" value="ConA-like_dom_sf"/>
</dbReference>
<dbReference type="PROSITE" id="PS51783">
    <property type="entry name" value="PH_BEACH"/>
    <property type="match status" value="1"/>
</dbReference>
<dbReference type="InterPro" id="IPR023362">
    <property type="entry name" value="PH-BEACH_dom"/>
</dbReference>
<dbReference type="InterPro" id="IPR015943">
    <property type="entry name" value="WD40/YVTN_repeat-like_dom_sf"/>
</dbReference>
<dbReference type="Pfam" id="PF14844">
    <property type="entry name" value="PH_BEACH"/>
    <property type="match status" value="1"/>
</dbReference>
<feature type="compositionally biased region" description="Low complexity" evidence="4">
    <location>
        <begin position="23"/>
        <end position="52"/>
    </location>
</feature>
<feature type="compositionally biased region" description="Basic and acidic residues" evidence="4">
    <location>
        <begin position="10"/>
        <end position="21"/>
    </location>
</feature>
<feature type="region of interest" description="Disordered" evidence="4">
    <location>
        <begin position="1"/>
        <end position="60"/>
    </location>
</feature>
<feature type="compositionally biased region" description="Low complexity" evidence="4">
    <location>
        <begin position="129"/>
        <end position="141"/>
    </location>
</feature>
<dbReference type="SMART" id="SM01026">
    <property type="entry name" value="Beach"/>
    <property type="match status" value="1"/>
</dbReference>
<comment type="caution">
    <text evidence="7">The sequence shown here is derived from an EMBL/GenBank/DDBJ whole genome shotgun (WGS) entry which is preliminary data.</text>
</comment>
<feature type="domain" description="BEACH-type PH" evidence="6">
    <location>
        <begin position="2864"/>
        <end position="3018"/>
    </location>
</feature>
<feature type="compositionally biased region" description="Low complexity" evidence="4">
    <location>
        <begin position="1931"/>
        <end position="1940"/>
    </location>
</feature>
<sequence length="3734" mass="410461">MMRNWLNWKQQDKDKDDDKKTSSQHQQQQPVAPPQSQEESGGRLTRGSRGLGQPQPPERSSVIQTLMASRSSAAADAEMERRVSISARNLGDGVSRIVLAARMGGGREDNAGEWKVRLLNLLGGEDTATATAENNTKTPAASGEEKESDIDILLQNSSCERFVLRCVENELPPNLIHCLRLLRVLELQHDHAVAKARGRSSPAVEGGGDDDNTNTTEVVETLHPGPVSTNAAKKVSRLLSLLCSDSSVGEQLRPHLFGLLALSGASYPASGVHIANAASEVILAFSSHCLSASLVWFLHDRKMIVHMTDDIKELCGMTPVSANSGNHRCLYGQEAEKAGLWVVALKTVVHLVADSCHYQCVELLKDFDSAGGYHALAFAIGCSGENHVPRLLELVTALVCCKIGSESPVKGLEGGNDGGLEGSVESGMDLAESKVAMNTNAFEIMDDLMMKSIPFLKAYKETHDGRRPSFDAFEDFADMADFSIQYGWELLLNNLLHDKKEDEADLISELLVTTLQLYSDHAKNFDLIESEYHMLSHYILAFPTLSDVSVKVLTLKTLEYVCTGLAKANSLVPLRVAAEVFMSLSKRLTKAASRGDDSQDNSQDEVKNAFDTSLMNLQMICDTLTKLLEFDENVIYVMLDCGLLGSFIDDMLDLIMVDVINFNSAADSDEGVQLDYLSTPTPQKSTRIDEVYDCACRIVKLVVRQPSARATMEGNGSSSADIVPCDSSLESFLTAGILHLGDKASQSALSVFEAMMIKNHDELLKQDTACLVSLLNKFATQSVTPIDDADEDASSKQLDVLFVDRQCQLMDILKTILSSNREAQDVFRASKGFECIVRIFFQYSGTIRSSDDTETQFTSEITAMMNLLESAFSLISSATSPKVKEQKSSSEEPTQIIDVLIDDSESASKQSYTVNLKYLRMNGFYIELATAISETGIIYDISNARAVMNLALELIHPRLMLNDGRRPASEAKALTDNISIHNADASRLVMGLSIRLRDTESHKTLAKNAFDELLRLCANDMAGSSLARLASSGLCSSLTSQNEFAFMLDDRTHFLYSRFVLLLRRIAAFRMTYNDFVSLLRCVAGPIILADQYDGEDDESLNHSPNKRIRLNVISSSVQAKKPISTALRKSEAWQSRETGFCNRLETLSVIAERGDRVPRCEVGGDTLNSISMYMLNIPLEERLYSLAEQGRLRFVEIESLDASAKSSASTSGTIPQSSQSNPNLTVWNPLVSTGFTYCVWLRQHHPIKDGSQCSLFVFDISSPPTEKLSDGSVRFGSSGHDFLSFWYDVTNQRFCVLTSSNSRGEPTCFPTSPLPAGVWHHIQLTYQAPKRTMLGRKAVLTLFIDGRPVEAEAKVDAFNIPPTARVHIGVPNPILASSGIVRGSLPVWDLGPTLLLSTVLSLRDATAMYTAGPDFPGLFWGDRPQRLSLASTATAAFVMLAENGEKGSVAGALRRRKVPSMEAVGHVMRERGFSGGPVAGPESDSLSAVGLLCKVAPENVVFGYQASSATSTARDGFSSTKRSNYSRRLINISQISACHTVSTDATVYGYSSIISPHCFADNVQWIGGPNILLPIVNAAQSSSSLSMALRMIRESVRRHPPNLEMLQAGGGYRMLALLLRQKRIMDVNVLDQCFAFAVHGFVPGFSDKDAPRAKNKSDSNSVSTVTKSATYRWVFADLDAMKYLLLNHQVWDLSGSGPDMPLRLLTYFNGLVVAHSTHAAFNSRRLHLLGIIRWTLHLMLEATELYAAGASASFFDSQGDESRTPDGLPQRVTPAAAGALKNGWFSKPTSVSKVAAGADPGNELLLGCKTLLRRVLTFMLTPGDLEAIAGAAIYTVSITGGSIIETNPEACLSDSQSSGLTDTIEEKLAPGAIARVHLLRLLEELVVDGVNEIVLDEAKPAHEPEGQSEAAIEPHSGGSTRKKNDPRPSNPSSESSQNPKHQEAQIFLSAFAGILTPVWFACILEGCREEGSASAVLRLMILMIQNSRKFANSFEDAGGFAPLVLSIPKFSTCPSIMLSMLSHLLNAPILHLPNFASLDIKQLCEVFDAESDSPSLIHKEDQGRVRSSDPSCGIFALLAECLGRNIQLASFENELGRKARNTNECILQLLSHRHAFSSHFQAFCRTPDFLEPLAQALCLVHDENLHTMFKRNSELSMDGEFSDTPCEAPQGVGRRSPMSTTKNDNDEGTGIGMVQLLHLVLSHAVLQGPLAAPLVSALFRSFPIHASPDQVEAFYLVLIERCQSVVEDALQRGEPIAIANCIGLSSVLLDRLISGFFTPTPVLQAVSIAMLTLNSLTSSGTYASRLLANIDQNMLVADAAHIARLTCLTALQRCRPVGAYDTGDVRLKLAILTKIGDSMRQLLLVPSNLLGSHSVRKQGGYPIPPPTSRFFPLWQSASLSRCCPPSISCSYPDITVADEPDRSFVIALMADIHGMLQDRNKDVREQAVVVIVSLLQRRRGIMSELLITDVPRSDGRAETVDLMNRGGFGALLGAHDATKNAENDEDDSATDEEECSKYSSFFEWFERNQDQIAAVFHGIHIQASRVSIPSTLGAATPEEAIENEQKVMLLKLTSQDSSDRTILGGLERAELARRSHDATAESHALWKRQGFDDLSSGAMQWKFLLRQLKGSCSLWEGGTNVDESLLFGKSVLVASLLQNRDECEGNGSITKYANESETVKRWKLDLTEGYERQRRRLLPNYEFHGLYNIDEKVDNVEYTRSLLLDGEMEAGFVEDGSSIANESEVQSQVSRAPSINRVNSQNVIISPADMEVTADLLKKMKLEKMHDNDDDDFEVMEDEDNDFEETMHTQTVRESSLLPSELEEKAKNDGNEVQVEGDKGEDAKAEEGEEAASSYDLITGLLKAGDWPEKSYNVSRCTGLEVRKALLLWCRNALYVVDGFEQTDGEGLKGKINRLKKETTSFKVNIRQHGGVVLDQTASREPDRSKAKDKSASEGTDEEITYQHRSQRIAFTDLYSVYRRRYQLQQNALEFYDVHRNGTLVAFTTHEEREEVLTKVLSTPLPSSIFSSSILGGSTSINYKKFMNNLRAKITSQWVQGKMTNFEFIMHINSFAGRTYNDLTQYPVVPWVLADYESEELDLNDPKSFRDLSKPMGAQGETRAVQFRERYEALEQGYEMGDGPPPFHYGTHYSCAAYVLYYLMRLEPFSRLALALQGGKFDVADRLFHNVGSSWNSASSENLQDVRELIPEFYYLPDFLVNSNMFDFGATQVGKTVHDATLPPWAKGDPKRFIRLHRQVRVARVYFLPIFSTINVLILGIAALTKALESDYVSRNLHQWLDLVFGFKQRGKEAVAALNTFVHVTYEGQVDLDSITDPIERESIIAQIQNFGQTPSRLERKPFPQRVVVSAFKEKGVDFNAISSLAALTPPFCVVGAPHRVHLRVNTVDTCKVGMSGQTDSSVGDIFLNKGQIIGVGRTCALIIPSKKYIRFGGPNNGVSVHVAVATTRHREVNKVLSIHDGMHRSPISVAQPSLNGLWLVTGCVDSTVRVWKYNGQNMQLQATLCGHDGGKITCLDISTTYGTIVTGGSDGKILEWDLRTLTFLRQLIHLPTTTSSTGTPNDAHAAKSVSINHKNGNIVTLIHSNLCVFDINGNLVAKQSPEDEFEGNAIPSCVVATGCPEWMENGIVAVTGHMNGDVRLWSIDYDCNLLVLRHLLPERIHSCPITVLRIADEKEDTLLIGDKSGKISMCSTLKLEQMSGPEQAALVAETQSLHDD</sequence>
<evidence type="ECO:0000313" key="8">
    <source>
        <dbReference type="Proteomes" id="UP001530400"/>
    </source>
</evidence>
<evidence type="ECO:0000256" key="2">
    <source>
        <dbReference type="ARBA" id="ARBA00022737"/>
    </source>
</evidence>
<dbReference type="EMBL" id="JALLPJ020001276">
    <property type="protein sequence ID" value="KAL3771970.1"/>
    <property type="molecule type" value="Genomic_DNA"/>
</dbReference>
<protein>
    <recommendedName>
        <fullName evidence="9">HECT-type E3 ubiquitin transferase</fullName>
    </recommendedName>
</protein>
<dbReference type="Gene3D" id="2.60.120.200">
    <property type="match status" value="1"/>
</dbReference>
<evidence type="ECO:0000256" key="3">
    <source>
        <dbReference type="PROSITE-ProRule" id="PRU00221"/>
    </source>
</evidence>
<feature type="compositionally biased region" description="Basic and acidic residues" evidence="4">
    <location>
        <begin position="2939"/>
        <end position="2953"/>
    </location>
</feature>
<dbReference type="SUPFAM" id="SSF49899">
    <property type="entry name" value="Concanavalin A-like lectins/glucanases"/>
    <property type="match status" value="1"/>
</dbReference>
<dbReference type="PANTHER" id="PTHR46108:SF4">
    <property type="entry name" value="BLUE CHEESE"/>
    <property type="match status" value="1"/>
</dbReference>
<feature type="repeat" description="WD" evidence="3">
    <location>
        <begin position="3530"/>
        <end position="3564"/>
    </location>
</feature>
<keyword evidence="2" id="KW-0677">Repeat</keyword>
<dbReference type="SUPFAM" id="SSF81837">
    <property type="entry name" value="BEACH domain"/>
    <property type="match status" value="1"/>
</dbReference>
<accession>A0ABD3N7G2</accession>
<proteinExistence type="predicted"/>
<dbReference type="InterPro" id="IPR000409">
    <property type="entry name" value="BEACH_dom"/>
</dbReference>
<dbReference type="PROSITE" id="PS50082">
    <property type="entry name" value="WD_REPEATS_2"/>
    <property type="match status" value="1"/>
</dbReference>
<dbReference type="Pfam" id="PF02138">
    <property type="entry name" value="Beach"/>
    <property type="match status" value="2"/>
</dbReference>
<evidence type="ECO:0000313" key="7">
    <source>
        <dbReference type="EMBL" id="KAL3771970.1"/>
    </source>
</evidence>
<dbReference type="InterPro" id="IPR036372">
    <property type="entry name" value="BEACH_dom_sf"/>
</dbReference>
<reference evidence="7 8" key="1">
    <citation type="submission" date="2024-10" db="EMBL/GenBank/DDBJ databases">
        <title>Updated reference genomes for cyclostephanoid diatoms.</title>
        <authorList>
            <person name="Roberts W.R."/>
            <person name="Alverson A.J."/>
        </authorList>
    </citation>
    <scope>NUCLEOTIDE SEQUENCE [LARGE SCALE GENOMIC DNA]</scope>
    <source>
        <strain evidence="7 8">AJA010-31</strain>
    </source>
</reference>
<dbReference type="Proteomes" id="UP001530400">
    <property type="component" value="Unassembled WGS sequence"/>
</dbReference>
<keyword evidence="1 3" id="KW-0853">WD repeat</keyword>
<dbReference type="PANTHER" id="PTHR46108">
    <property type="entry name" value="BLUE CHEESE"/>
    <property type="match status" value="1"/>
</dbReference>
<name>A0ABD3N7G2_9STRA</name>
<dbReference type="InterPro" id="IPR001680">
    <property type="entry name" value="WD40_rpt"/>
</dbReference>
<evidence type="ECO:0008006" key="9">
    <source>
        <dbReference type="Google" id="ProtNLM"/>
    </source>
</evidence>
<gene>
    <name evidence="7" type="ORF">ACHAWO_009161</name>
</gene>
<dbReference type="Gene3D" id="1.10.1540.10">
    <property type="entry name" value="BEACH domain"/>
    <property type="match status" value="2"/>
</dbReference>
<feature type="domain" description="BEACH" evidence="5">
    <location>
        <begin position="3040"/>
        <end position="3363"/>
    </location>
</feature>
<feature type="region of interest" description="Disordered" evidence="4">
    <location>
        <begin position="129"/>
        <end position="148"/>
    </location>
</feature>
<dbReference type="InterPro" id="IPR036322">
    <property type="entry name" value="WD40_repeat_dom_sf"/>
</dbReference>
<feature type="region of interest" description="Disordered" evidence="4">
    <location>
        <begin position="2806"/>
        <end position="2852"/>
    </location>
</feature>